<feature type="domain" description="VOC" evidence="10">
    <location>
        <begin position="8"/>
        <end position="144"/>
    </location>
</feature>
<dbReference type="EC" id="4.4.1.5" evidence="3 9"/>
<evidence type="ECO:0000313" key="11">
    <source>
        <dbReference type="EMBL" id="ODV91097.1"/>
    </source>
</evidence>
<sequence>MTDTNKYLFNHTMVRVKDAQKSIKFYEDVFGMKLIRTDDFPEAKFTLYYLAFRPDNKPWTDREGVLELTQNYGTQDDDSYSVSNGNKDPKGYGHIAITVDNIESCCEQLEAKGVRFQKKLTDGRQKNIAFALDPDEYWVEIVQSDAYDDASKPSVSSPDSYHFHHTMIRIKDPKVSLKFYQEVLGMTLIRTKEFEAAKFTLYFLAYTDSRDNTHLWNREGVLELTWNWGTENEEGPVYHNGNDKPQGFGHICVSVDDLQAACKRLDGFDLVQWQKRPEEGRMKHIAFIRDPDNYWIELIAHEGTFFKAKHSL</sequence>
<dbReference type="InterPro" id="IPR029068">
    <property type="entry name" value="Glyas_Bleomycin-R_OHBP_Dase"/>
</dbReference>
<dbReference type="InterPro" id="IPR004360">
    <property type="entry name" value="Glyas_Fos-R_dOase_dom"/>
</dbReference>
<keyword evidence="4 8" id="KW-0479">Metal-binding</keyword>
<dbReference type="PROSITE" id="PS00935">
    <property type="entry name" value="GLYOXALASE_I_2"/>
    <property type="match status" value="2"/>
</dbReference>
<feature type="binding site" evidence="8">
    <location>
        <position position="250"/>
    </location>
    <ligand>
        <name>Zn(2+)</name>
        <dbReference type="ChEBI" id="CHEBI:29105"/>
        <note>ligand shared between dimeric partners</note>
    </ligand>
</feature>
<dbReference type="GO" id="GO:0004462">
    <property type="term" value="F:lactoylglutathione lyase activity"/>
    <property type="evidence" value="ECO:0007669"/>
    <property type="project" value="UniProtKB-UniRule"/>
</dbReference>
<dbReference type="AlphaFoldDB" id="A0A1E4THB2"/>
<evidence type="ECO:0000256" key="9">
    <source>
        <dbReference type="RuleBase" id="RU361179"/>
    </source>
</evidence>
<dbReference type="InterPro" id="IPR004361">
    <property type="entry name" value="Glyoxalase_1"/>
</dbReference>
<dbReference type="Pfam" id="PF00903">
    <property type="entry name" value="Glyoxalase"/>
    <property type="match status" value="2"/>
</dbReference>
<dbReference type="OrthoDB" id="16820at2759"/>
<evidence type="ECO:0000313" key="12">
    <source>
        <dbReference type="Proteomes" id="UP000095023"/>
    </source>
</evidence>
<evidence type="ECO:0000256" key="4">
    <source>
        <dbReference type="ARBA" id="ARBA00022723"/>
    </source>
</evidence>
<dbReference type="EMBL" id="KV453842">
    <property type="protein sequence ID" value="ODV91097.1"/>
    <property type="molecule type" value="Genomic_DNA"/>
</dbReference>
<dbReference type="PROSITE" id="PS51819">
    <property type="entry name" value="VOC"/>
    <property type="match status" value="2"/>
</dbReference>
<dbReference type="PANTHER" id="PTHR10374:SF30">
    <property type="entry name" value="LACTOYLGLUTATHIONE LYASE"/>
    <property type="match status" value="1"/>
</dbReference>
<keyword evidence="12" id="KW-1185">Reference proteome</keyword>
<feature type="binding site" evidence="8">
    <location>
        <position position="223"/>
    </location>
    <ligand>
        <name>Zn(2+)</name>
        <dbReference type="ChEBI" id="CHEBI:29105"/>
        <note>ligand shared between dimeric partners</note>
    </ligand>
</feature>
<keyword evidence="6 9" id="KW-0456">Lyase</keyword>
<dbReference type="CDD" id="cd07233">
    <property type="entry name" value="GlxI_Zn"/>
    <property type="match status" value="2"/>
</dbReference>
<evidence type="ECO:0000256" key="2">
    <source>
        <dbReference type="ARBA" id="ARBA00010363"/>
    </source>
</evidence>
<dbReference type="SUPFAM" id="SSF54593">
    <property type="entry name" value="Glyoxalase/Bleomycin resistance protein/Dihydroxybiphenyl dioxygenase"/>
    <property type="match status" value="2"/>
</dbReference>
<keyword evidence="5 8" id="KW-0862">Zinc</keyword>
<name>A0A1E4THB2_9ASCO</name>
<dbReference type="PROSITE" id="PS00934">
    <property type="entry name" value="GLYOXALASE_I_1"/>
    <property type="match status" value="2"/>
</dbReference>
<dbReference type="UniPathway" id="UPA00619">
    <property type="reaction ID" value="UER00675"/>
</dbReference>
<dbReference type="Gene3D" id="3.10.180.10">
    <property type="entry name" value="2,3-Dihydroxybiphenyl 1,2-Dioxygenase, domain 1"/>
    <property type="match status" value="2"/>
</dbReference>
<feature type="domain" description="VOC" evidence="10">
    <location>
        <begin position="162"/>
        <end position="301"/>
    </location>
</feature>
<protein>
    <recommendedName>
        <fullName evidence="3 9">Lactoylglutathione lyase</fullName>
        <ecNumber evidence="3 9">4.4.1.5</ecNumber>
    </recommendedName>
    <alternativeName>
        <fullName evidence="9">Glyoxalase I</fullName>
    </alternativeName>
</protein>
<proteinExistence type="inferred from homology"/>
<dbReference type="InterPro" id="IPR037523">
    <property type="entry name" value="VOC_core"/>
</dbReference>
<evidence type="ECO:0000256" key="3">
    <source>
        <dbReference type="ARBA" id="ARBA00012081"/>
    </source>
</evidence>
<evidence type="ECO:0000256" key="7">
    <source>
        <dbReference type="PIRSR" id="PIRSR604361-1"/>
    </source>
</evidence>
<evidence type="ECO:0000256" key="6">
    <source>
        <dbReference type="ARBA" id="ARBA00023239"/>
    </source>
</evidence>
<reference evidence="12" key="1">
    <citation type="submission" date="2016-02" db="EMBL/GenBank/DDBJ databases">
        <title>Comparative genomics of biotechnologically important yeasts.</title>
        <authorList>
            <consortium name="DOE Joint Genome Institute"/>
            <person name="Riley R."/>
            <person name="Haridas S."/>
            <person name="Wolfe K.H."/>
            <person name="Lopes M.R."/>
            <person name="Hittinger C.T."/>
            <person name="Goker M."/>
            <person name="Salamov A."/>
            <person name="Wisecaver J."/>
            <person name="Long T.M."/>
            <person name="Aerts A.L."/>
            <person name="Barry K."/>
            <person name="Choi C."/>
            <person name="Clum A."/>
            <person name="Coughlan A.Y."/>
            <person name="Deshpande S."/>
            <person name="Douglass A.P."/>
            <person name="Hanson S.J."/>
            <person name="Klenk H.-P."/>
            <person name="Labutti K."/>
            <person name="Lapidus A."/>
            <person name="Lindquist E."/>
            <person name="Lipzen A."/>
            <person name="Meier-Kolthoff J.P."/>
            <person name="Ohm R.A."/>
            <person name="Otillar R.P."/>
            <person name="Pangilinan J."/>
            <person name="Peng Y."/>
            <person name="Rokas A."/>
            <person name="Rosa C.A."/>
            <person name="Scheuner C."/>
            <person name="Sibirny A.A."/>
            <person name="Slot J.C."/>
            <person name="Stielow J.B."/>
            <person name="Sun H."/>
            <person name="Kurtzman C.P."/>
            <person name="Blackwell M."/>
            <person name="Jeffries T.W."/>
            <person name="Grigoriev I.V."/>
        </authorList>
    </citation>
    <scope>NUCLEOTIDE SEQUENCE [LARGE SCALE GENOMIC DNA]</scope>
    <source>
        <strain evidence="12">NRRL Y-17796</strain>
    </source>
</reference>
<evidence type="ECO:0000256" key="8">
    <source>
        <dbReference type="PIRSR" id="PIRSR604361-3"/>
    </source>
</evidence>
<comment type="catalytic activity">
    <reaction evidence="9">
        <text>(R)-S-lactoylglutathione = methylglyoxal + glutathione</text>
        <dbReference type="Rhea" id="RHEA:19069"/>
        <dbReference type="ChEBI" id="CHEBI:17158"/>
        <dbReference type="ChEBI" id="CHEBI:57474"/>
        <dbReference type="ChEBI" id="CHEBI:57925"/>
        <dbReference type="EC" id="4.4.1.5"/>
    </reaction>
</comment>
<dbReference type="GO" id="GO:0046872">
    <property type="term" value="F:metal ion binding"/>
    <property type="evidence" value="ECO:0007669"/>
    <property type="project" value="UniProtKB-UniRule"/>
</dbReference>
<evidence type="ECO:0000256" key="1">
    <source>
        <dbReference type="ARBA" id="ARBA00005008"/>
    </source>
</evidence>
<comment type="similarity">
    <text evidence="2 9">Belongs to the glyoxalase I family.</text>
</comment>
<dbReference type="InterPro" id="IPR018146">
    <property type="entry name" value="Glyoxalase_1_CS"/>
</dbReference>
<accession>A0A1E4THB2</accession>
<dbReference type="Proteomes" id="UP000095023">
    <property type="component" value="Unassembled WGS sequence"/>
</dbReference>
<evidence type="ECO:0000259" key="10">
    <source>
        <dbReference type="PROSITE" id="PS51819"/>
    </source>
</evidence>
<dbReference type="PANTHER" id="PTHR10374">
    <property type="entry name" value="LACTOYLGLUTATHIONE LYASE GLYOXALASE I"/>
    <property type="match status" value="1"/>
</dbReference>
<comment type="function">
    <text evidence="9">Catalyzes the conversion of hemimercaptal, formed from methylglyoxal and glutathione, to S-lactoylglutathione.</text>
</comment>
<feature type="binding site" evidence="8">
    <location>
        <position position="297"/>
    </location>
    <ligand>
        <name>Zn(2+)</name>
        <dbReference type="ChEBI" id="CHEBI:29105"/>
        <note>ligand shared between dimeric partners</note>
    </ligand>
</feature>
<organism evidence="11 12">
    <name type="scientific">Tortispora caseinolytica NRRL Y-17796</name>
    <dbReference type="NCBI Taxonomy" id="767744"/>
    <lineage>
        <taxon>Eukaryota</taxon>
        <taxon>Fungi</taxon>
        <taxon>Dikarya</taxon>
        <taxon>Ascomycota</taxon>
        <taxon>Saccharomycotina</taxon>
        <taxon>Trigonopsidomycetes</taxon>
        <taxon>Trigonopsidales</taxon>
        <taxon>Trigonopsidaceae</taxon>
        <taxon>Tortispora</taxon>
    </lineage>
</organism>
<evidence type="ECO:0000256" key="5">
    <source>
        <dbReference type="ARBA" id="ARBA00022833"/>
    </source>
</evidence>
<dbReference type="NCBIfam" id="TIGR00068">
    <property type="entry name" value="glyox_I"/>
    <property type="match status" value="2"/>
</dbReference>
<comment type="cofactor">
    <cofactor evidence="8">
        <name>Zn(2+)</name>
        <dbReference type="ChEBI" id="CHEBI:29105"/>
    </cofactor>
    <text evidence="8">Binds 1 zinc ion per subunit. In the homodimer, two zinc ions are bound between subunits.</text>
</comment>
<feature type="active site" description="Proton donor/acceptor" evidence="7">
    <location>
        <position position="297"/>
    </location>
</feature>
<gene>
    <name evidence="11" type="ORF">CANCADRAFT_116574</name>
</gene>
<comment type="pathway">
    <text evidence="1 9">Secondary metabolite metabolism; methylglyoxal degradation; (R)-lactate from methylglyoxal: step 1/2.</text>
</comment>